<reference evidence="2" key="1">
    <citation type="journal article" date="2023" name="Front. Plant Sci.">
        <title>Chromosomal-level genome assembly of Melastoma candidum provides insights into trichome evolution.</title>
        <authorList>
            <person name="Zhong Y."/>
            <person name="Wu W."/>
            <person name="Sun C."/>
            <person name="Zou P."/>
            <person name="Liu Y."/>
            <person name="Dai S."/>
            <person name="Zhou R."/>
        </authorList>
    </citation>
    <scope>NUCLEOTIDE SEQUENCE [LARGE SCALE GENOMIC DNA]</scope>
</reference>
<gene>
    <name evidence="1" type="ORF">MLD38_013870</name>
</gene>
<keyword evidence="2" id="KW-1185">Reference proteome</keyword>
<name>A0ACB9RCU8_9MYRT</name>
<comment type="caution">
    <text evidence="1">The sequence shown here is derived from an EMBL/GenBank/DDBJ whole genome shotgun (WGS) entry which is preliminary data.</text>
</comment>
<evidence type="ECO:0000313" key="1">
    <source>
        <dbReference type="EMBL" id="KAI4376076.1"/>
    </source>
</evidence>
<organism evidence="1 2">
    <name type="scientific">Melastoma candidum</name>
    <dbReference type="NCBI Taxonomy" id="119954"/>
    <lineage>
        <taxon>Eukaryota</taxon>
        <taxon>Viridiplantae</taxon>
        <taxon>Streptophyta</taxon>
        <taxon>Embryophyta</taxon>
        <taxon>Tracheophyta</taxon>
        <taxon>Spermatophyta</taxon>
        <taxon>Magnoliopsida</taxon>
        <taxon>eudicotyledons</taxon>
        <taxon>Gunneridae</taxon>
        <taxon>Pentapetalae</taxon>
        <taxon>rosids</taxon>
        <taxon>malvids</taxon>
        <taxon>Myrtales</taxon>
        <taxon>Melastomataceae</taxon>
        <taxon>Melastomatoideae</taxon>
        <taxon>Melastomateae</taxon>
        <taxon>Melastoma</taxon>
    </lineage>
</organism>
<evidence type="ECO:0000313" key="2">
    <source>
        <dbReference type="Proteomes" id="UP001057402"/>
    </source>
</evidence>
<sequence>MKLVLGMATGLLICGPLMSVCDRHGCHRSRELSIELSALGDDSNILHVYHTEYMHWVLIPRFIALIITQPTHSLEGWTGSWIYQCLDVRMLFSRQFGSVAVGDWACQDVGLPWPDFNGHHILLALRHLTSSESVLYTEHLDHIRLEKLKAA</sequence>
<proteinExistence type="predicted"/>
<dbReference type="Proteomes" id="UP001057402">
    <property type="component" value="Chromosome 4"/>
</dbReference>
<dbReference type="EMBL" id="CM042883">
    <property type="protein sequence ID" value="KAI4376076.1"/>
    <property type="molecule type" value="Genomic_DNA"/>
</dbReference>
<protein>
    <submittedName>
        <fullName evidence="1">Uncharacterized protein</fullName>
    </submittedName>
</protein>
<accession>A0ACB9RCU8</accession>